<protein>
    <submittedName>
        <fullName evidence="1">Uncharacterized protein</fullName>
    </submittedName>
</protein>
<reference evidence="1 2" key="1">
    <citation type="journal article" date="2009" name="Nat. Genet.">
        <title>The genome of the cucumber, Cucumis sativus L.</title>
        <authorList>
            <person name="Huang S."/>
            <person name="Li R."/>
            <person name="Zhang Z."/>
            <person name="Li L."/>
            <person name="Gu X."/>
            <person name="Fan W."/>
            <person name="Lucas W.J."/>
            <person name="Wang X."/>
            <person name="Xie B."/>
            <person name="Ni P."/>
            <person name="Ren Y."/>
            <person name="Zhu H."/>
            <person name="Li J."/>
            <person name="Lin K."/>
            <person name="Jin W."/>
            <person name="Fei Z."/>
            <person name="Li G."/>
            <person name="Staub J."/>
            <person name="Kilian A."/>
            <person name="van der Vossen E.A."/>
            <person name="Wu Y."/>
            <person name="Guo J."/>
            <person name="He J."/>
            <person name="Jia Z."/>
            <person name="Ren Y."/>
            <person name="Tian G."/>
            <person name="Lu Y."/>
            <person name="Ruan J."/>
            <person name="Qian W."/>
            <person name="Wang M."/>
            <person name="Huang Q."/>
            <person name="Li B."/>
            <person name="Xuan Z."/>
            <person name="Cao J."/>
            <person name="Asan"/>
            <person name="Wu Z."/>
            <person name="Zhang J."/>
            <person name="Cai Q."/>
            <person name="Bai Y."/>
            <person name="Zhao B."/>
            <person name="Han Y."/>
            <person name="Li Y."/>
            <person name="Li X."/>
            <person name="Wang S."/>
            <person name="Shi Q."/>
            <person name="Liu S."/>
            <person name="Cho W.K."/>
            <person name="Kim J.Y."/>
            <person name="Xu Y."/>
            <person name="Heller-Uszynska K."/>
            <person name="Miao H."/>
            <person name="Cheng Z."/>
            <person name="Zhang S."/>
            <person name="Wu J."/>
            <person name="Yang Y."/>
            <person name="Kang H."/>
            <person name="Li M."/>
            <person name="Liang H."/>
            <person name="Ren X."/>
            <person name="Shi Z."/>
            <person name="Wen M."/>
            <person name="Jian M."/>
            <person name="Yang H."/>
            <person name="Zhang G."/>
            <person name="Yang Z."/>
            <person name="Chen R."/>
            <person name="Liu S."/>
            <person name="Li J."/>
            <person name="Ma L."/>
            <person name="Liu H."/>
            <person name="Zhou Y."/>
            <person name="Zhao J."/>
            <person name="Fang X."/>
            <person name="Li G."/>
            <person name="Fang L."/>
            <person name="Li Y."/>
            <person name="Liu D."/>
            <person name="Zheng H."/>
            <person name="Zhang Y."/>
            <person name="Qin N."/>
            <person name="Li Z."/>
            <person name="Yang G."/>
            <person name="Yang S."/>
            <person name="Bolund L."/>
            <person name="Kristiansen K."/>
            <person name="Zheng H."/>
            <person name="Li S."/>
            <person name="Zhang X."/>
            <person name="Yang H."/>
            <person name="Wang J."/>
            <person name="Sun R."/>
            <person name="Zhang B."/>
            <person name="Jiang S."/>
            <person name="Wang J."/>
            <person name="Du Y."/>
            <person name="Li S."/>
        </authorList>
    </citation>
    <scope>NUCLEOTIDE SEQUENCE [LARGE SCALE GENOMIC DNA]</scope>
    <source>
        <strain evidence="2">cv. 9930</strain>
    </source>
</reference>
<dbReference type="KEGG" id="csv:101211901"/>
<dbReference type="Proteomes" id="UP000029981">
    <property type="component" value="Chromosome 7"/>
</dbReference>
<dbReference type="AlphaFoldDB" id="A0A0A0K9A8"/>
<name>A0A0A0K9A8_CUCSA</name>
<evidence type="ECO:0000313" key="1">
    <source>
        <dbReference type="EMBL" id="KGN45439.1"/>
    </source>
</evidence>
<sequence length="144" mass="16087">MALTSSSSSSSLNFSLLKTGLSVSFKPITRIWMVKPTRLPLKNSFSLRIRSSMKNKVFEDQSEGVICYADENGEIICEGYDEGPRFHQNVSEKGNNQREAEIIDLLLKQTWIQLGKGVGGELSHAEKEVAVRKDLNINGFNSFC</sequence>
<dbReference type="OMA" id="QSEGVIC"/>
<dbReference type="eggNOG" id="ENOG502S4D7">
    <property type="taxonomic scope" value="Eukaryota"/>
</dbReference>
<accession>A0A0A0K9A8</accession>
<dbReference type="EMBL" id="CM002928">
    <property type="protein sequence ID" value="KGN45439.1"/>
    <property type="molecule type" value="Genomic_DNA"/>
</dbReference>
<dbReference type="PANTHER" id="PTHR34206">
    <property type="entry name" value="OS06G0193300 PROTEIN"/>
    <property type="match status" value="1"/>
</dbReference>
<keyword evidence="2" id="KW-1185">Reference proteome</keyword>
<organism evidence="1 2">
    <name type="scientific">Cucumis sativus</name>
    <name type="common">Cucumber</name>
    <dbReference type="NCBI Taxonomy" id="3659"/>
    <lineage>
        <taxon>Eukaryota</taxon>
        <taxon>Viridiplantae</taxon>
        <taxon>Streptophyta</taxon>
        <taxon>Embryophyta</taxon>
        <taxon>Tracheophyta</taxon>
        <taxon>Spermatophyta</taxon>
        <taxon>Magnoliopsida</taxon>
        <taxon>eudicotyledons</taxon>
        <taxon>Gunneridae</taxon>
        <taxon>Pentapetalae</taxon>
        <taxon>rosids</taxon>
        <taxon>fabids</taxon>
        <taxon>Cucurbitales</taxon>
        <taxon>Cucurbitaceae</taxon>
        <taxon>Benincaseae</taxon>
        <taxon>Cucumis</taxon>
    </lineage>
</organism>
<reference evidence="1 2" key="3">
    <citation type="journal article" date="2010" name="BMC Genomics">
        <title>Transcriptome sequencing and comparative analysis of cucumber flowers with different sex types.</title>
        <authorList>
            <person name="Guo S."/>
            <person name="Zheng Y."/>
            <person name="Joung J.G."/>
            <person name="Liu S."/>
            <person name="Zhang Z."/>
            <person name="Crasta O.R."/>
            <person name="Sobral B.W."/>
            <person name="Xu Y."/>
            <person name="Huang S."/>
            <person name="Fei Z."/>
        </authorList>
    </citation>
    <scope>NUCLEOTIDE SEQUENCE [LARGE SCALE GENOMIC DNA]</scope>
    <source>
        <strain evidence="2">cv. 9930</strain>
    </source>
</reference>
<gene>
    <name evidence="1" type="ORF">Csa_7G448010</name>
</gene>
<reference evidence="1 2" key="2">
    <citation type="journal article" date="2009" name="PLoS ONE">
        <title>An integrated genetic and cytogenetic map of the cucumber genome.</title>
        <authorList>
            <person name="Ren Y."/>
            <person name="Zhang Z."/>
            <person name="Liu J."/>
            <person name="Staub J.E."/>
            <person name="Han Y."/>
            <person name="Cheng Z."/>
            <person name="Li X."/>
            <person name="Lu J."/>
            <person name="Miao H."/>
            <person name="Kang H."/>
            <person name="Xie B."/>
            <person name="Gu X."/>
            <person name="Wang X."/>
            <person name="Du Y."/>
            <person name="Jin W."/>
            <person name="Huang S."/>
        </authorList>
    </citation>
    <scope>NUCLEOTIDE SEQUENCE [LARGE SCALE GENOMIC DNA]</scope>
    <source>
        <strain evidence="2">cv. 9930</strain>
    </source>
</reference>
<proteinExistence type="predicted"/>
<evidence type="ECO:0000313" key="2">
    <source>
        <dbReference type="Proteomes" id="UP000029981"/>
    </source>
</evidence>
<dbReference type="PANTHER" id="PTHR34206:SF1">
    <property type="entry name" value="OS10G0390701 PROTEIN"/>
    <property type="match status" value="1"/>
</dbReference>
<dbReference type="OrthoDB" id="581210at2759"/>
<dbReference type="STRING" id="3659.A0A0A0K9A8"/>
<dbReference type="Gramene" id="KGN45439">
    <property type="protein sequence ID" value="KGN45439"/>
    <property type="gene ID" value="Csa_7G448010"/>
</dbReference>
<reference evidence="1 2" key="4">
    <citation type="journal article" date="2011" name="BMC Genomics">
        <title>RNA-Seq improves annotation of protein-coding genes in the cucumber genome.</title>
        <authorList>
            <person name="Li Z."/>
            <person name="Zhang Z."/>
            <person name="Yan P."/>
            <person name="Huang S."/>
            <person name="Fei Z."/>
            <person name="Lin K."/>
        </authorList>
    </citation>
    <scope>NUCLEOTIDE SEQUENCE [LARGE SCALE GENOMIC DNA]</scope>
    <source>
        <strain evidence="2">cv. 9930</strain>
    </source>
</reference>